<accession>A0A914S3P2</accession>
<dbReference type="AlphaFoldDB" id="A0A914S3P2"/>
<name>A0A914S3P2_PAREQ</name>
<proteinExistence type="predicted"/>
<sequence length="36" mass="4240">MRSAQIDLKVHLSHQGLTHYPGEQLFRSRMVLVLMF</sequence>
<keyword evidence="1" id="KW-1185">Reference proteome</keyword>
<dbReference type="Proteomes" id="UP000887564">
    <property type="component" value="Unplaced"/>
</dbReference>
<reference evidence="2" key="1">
    <citation type="submission" date="2022-11" db="UniProtKB">
        <authorList>
            <consortium name="WormBaseParasite"/>
        </authorList>
    </citation>
    <scope>IDENTIFICATION</scope>
</reference>
<dbReference type="WBParaSite" id="PEQ_0000890101-mRNA-1">
    <property type="protein sequence ID" value="PEQ_0000890101-mRNA-1"/>
    <property type="gene ID" value="PEQ_0000890101"/>
</dbReference>
<protein>
    <submittedName>
        <fullName evidence="2">Uncharacterized protein</fullName>
    </submittedName>
</protein>
<evidence type="ECO:0000313" key="2">
    <source>
        <dbReference type="WBParaSite" id="PEQ_0000890101-mRNA-1"/>
    </source>
</evidence>
<organism evidence="1 2">
    <name type="scientific">Parascaris equorum</name>
    <name type="common">Equine roundworm</name>
    <dbReference type="NCBI Taxonomy" id="6256"/>
    <lineage>
        <taxon>Eukaryota</taxon>
        <taxon>Metazoa</taxon>
        <taxon>Ecdysozoa</taxon>
        <taxon>Nematoda</taxon>
        <taxon>Chromadorea</taxon>
        <taxon>Rhabditida</taxon>
        <taxon>Spirurina</taxon>
        <taxon>Ascaridomorpha</taxon>
        <taxon>Ascaridoidea</taxon>
        <taxon>Ascarididae</taxon>
        <taxon>Parascaris</taxon>
    </lineage>
</organism>
<evidence type="ECO:0000313" key="1">
    <source>
        <dbReference type="Proteomes" id="UP000887564"/>
    </source>
</evidence>